<dbReference type="Proteomes" id="UP001163321">
    <property type="component" value="Chromosome 7"/>
</dbReference>
<protein>
    <submittedName>
        <fullName evidence="1">Uncharacterized protein</fullName>
    </submittedName>
</protein>
<proteinExistence type="predicted"/>
<dbReference type="EMBL" id="CM047586">
    <property type="protein sequence ID" value="KAI9909540.1"/>
    <property type="molecule type" value="Genomic_DNA"/>
</dbReference>
<accession>A0ACC0VT76</accession>
<reference evidence="1 2" key="1">
    <citation type="journal article" date="2022" name="bioRxiv">
        <title>The genome of the oomycete Peronosclerospora sorghi, a cosmopolitan pathogen of maize and sorghum, is inflated with dispersed pseudogenes.</title>
        <authorList>
            <person name="Fletcher K."/>
            <person name="Martin F."/>
            <person name="Isakeit T."/>
            <person name="Cavanaugh K."/>
            <person name="Magill C."/>
            <person name="Michelmore R."/>
        </authorList>
    </citation>
    <scope>NUCLEOTIDE SEQUENCE [LARGE SCALE GENOMIC DNA]</scope>
    <source>
        <strain evidence="1">P6</strain>
    </source>
</reference>
<sequence length="193" mass="20672">MTDGSHKCLKCEGWLLGLCGVSENENEMLRTCTGCSHGNSNLKHSRGTEAASLKLQTSLLDFTKVLPMVRVGSESGFYSQADSVTPSESISCRSGYVSGRSSGLSSGSLSYVNSGSSVSGSSNNKRNAVGGRKKRSNVGSPRKIYHLFINSSVIKFKLRDPKSKHILKALCCYCPKLSCALPNSTMASHYNSC</sequence>
<keyword evidence="2" id="KW-1185">Reference proteome</keyword>
<comment type="caution">
    <text evidence="1">The sequence shown here is derived from an EMBL/GenBank/DDBJ whole genome shotgun (WGS) entry which is preliminary data.</text>
</comment>
<evidence type="ECO:0000313" key="2">
    <source>
        <dbReference type="Proteomes" id="UP001163321"/>
    </source>
</evidence>
<organism evidence="1 2">
    <name type="scientific">Peronosclerospora sorghi</name>
    <dbReference type="NCBI Taxonomy" id="230839"/>
    <lineage>
        <taxon>Eukaryota</taxon>
        <taxon>Sar</taxon>
        <taxon>Stramenopiles</taxon>
        <taxon>Oomycota</taxon>
        <taxon>Peronosporomycetes</taxon>
        <taxon>Peronosporales</taxon>
        <taxon>Peronosporaceae</taxon>
        <taxon>Peronosclerospora</taxon>
    </lineage>
</organism>
<name>A0ACC0VT76_9STRA</name>
<evidence type="ECO:0000313" key="1">
    <source>
        <dbReference type="EMBL" id="KAI9909540.1"/>
    </source>
</evidence>
<gene>
    <name evidence="1" type="ORF">PsorP6_014801</name>
</gene>